<dbReference type="Pfam" id="PF01880">
    <property type="entry name" value="Desulfoferrodox"/>
    <property type="match status" value="1"/>
</dbReference>
<evidence type="ECO:0000256" key="5">
    <source>
        <dbReference type="ARBA" id="ARBA00023004"/>
    </source>
</evidence>
<accession>A9V2T5</accession>
<protein>
    <recommendedName>
        <fullName evidence="6">Desulfoferrodoxin ferrous iron-binding domain-containing protein</fullName>
    </recommendedName>
</protein>
<evidence type="ECO:0000256" key="3">
    <source>
        <dbReference type="ARBA" id="ARBA00022723"/>
    </source>
</evidence>
<dbReference type="Proteomes" id="UP000001357">
    <property type="component" value="Unassembled WGS sequence"/>
</dbReference>
<proteinExistence type="inferred from homology"/>
<dbReference type="GO" id="GO:0016491">
    <property type="term" value="F:oxidoreductase activity"/>
    <property type="evidence" value="ECO:0007669"/>
    <property type="project" value="InterPro"/>
</dbReference>
<feature type="domain" description="Desulfoferrodoxin ferrous iron-binding" evidence="6">
    <location>
        <begin position="35"/>
        <end position="122"/>
    </location>
</feature>
<evidence type="ECO:0000256" key="2">
    <source>
        <dbReference type="ARBA" id="ARBA00022448"/>
    </source>
</evidence>
<dbReference type="GeneID" id="5892352"/>
<evidence type="ECO:0000259" key="6">
    <source>
        <dbReference type="Pfam" id="PF01880"/>
    </source>
</evidence>
<keyword evidence="5" id="KW-0408">Iron</keyword>
<evidence type="ECO:0000256" key="1">
    <source>
        <dbReference type="ARBA" id="ARBA00005941"/>
    </source>
</evidence>
<dbReference type="SUPFAM" id="SSF49367">
    <property type="entry name" value="Superoxide reductase-like"/>
    <property type="match status" value="1"/>
</dbReference>
<keyword evidence="3" id="KW-0479">Metal-binding</keyword>
<dbReference type="RefSeq" id="XP_001747017.1">
    <property type="nucleotide sequence ID" value="XM_001746965.1"/>
</dbReference>
<dbReference type="AlphaFoldDB" id="A9V2T5"/>
<organism evidence="7 8">
    <name type="scientific">Monosiga brevicollis</name>
    <name type="common">Choanoflagellate</name>
    <dbReference type="NCBI Taxonomy" id="81824"/>
    <lineage>
        <taxon>Eukaryota</taxon>
        <taxon>Choanoflagellata</taxon>
        <taxon>Craspedida</taxon>
        <taxon>Salpingoecidae</taxon>
        <taxon>Monosiga</taxon>
    </lineage>
</organism>
<dbReference type="InterPro" id="IPR036073">
    <property type="entry name" value="Desulfoferrodoxin_Fe-bd_dom_sf"/>
</dbReference>
<comment type="similarity">
    <text evidence="1">Belongs to the desulfoferrodoxin family.</text>
</comment>
<dbReference type="PANTHER" id="PTHR36541">
    <property type="entry name" value="SUPEROXIDE REDUCTASE-RELATED"/>
    <property type="match status" value="1"/>
</dbReference>
<dbReference type="eggNOG" id="ENOG502SC2J">
    <property type="taxonomic scope" value="Eukaryota"/>
</dbReference>
<dbReference type="KEGG" id="mbr:MONBRDRAFT_37611"/>
<dbReference type="InParanoid" id="A9V2T5"/>
<sequence length="125" mass="13690">MAASGEIPQAWVDKVKELLGGEIFTKEQPGKWEGKAGGHVPVVSKNDDGTVTVKVPHVMKKGEKDEDDHWIEYVFVQDAEGNIVAMNKFTPTDAAAAISFQPEAGKTLTPFGYCNLHGMWKGEQF</sequence>
<evidence type="ECO:0000313" key="7">
    <source>
        <dbReference type="EMBL" id="EDQ87941.1"/>
    </source>
</evidence>
<dbReference type="OMA" id="PHVMKKG"/>
<keyword evidence="4" id="KW-0249">Electron transport</keyword>
<name>A9V2T5_MONBE</name>
<evidence type="ECO:0000256" key="4">
    <source>
        <dbReference type="ARBA" id="ARBA00022982"/>
    </source>
</evidence>
<keyword evidence="2" id="KW-0813">Transport</keyword>
<keyword evidence="8" id="KW-1185">Reference proteome</keyword>
<reference evidence="7 8" key="1">
    <citation type="journal article" date="2008" name="Nature">
        <title>The genome of the choanoflagellate Monosiga brevicollis and the origin of metazoans.</title>
        <authorList>
            <consortium name="JGI Sequencing"/>
            <person name="King N."/>
            <person name="Westbrook M.J."/>
            <person name="Young S.L."/>
            <person name="Kuo A."/>
            <person name="Abedin M."/>
            <person name="Chapman J."/>
            <person name="Fairclough S."/>
            <person name="Hellsten U."/>
            <person name="Isogai Y."/>
            <person name="Letunic I."/>
            <person name="Marr M."/>
            <person name="Pincus D."/>
            <person name="Putnam N."/>
            <person name="Rokas A."/>
            <person name="Wright K.J."/>
            <person name="Zuzow R."/>
            <person name="Dirks W."/>
            <person name="Good M."/>
            <person name="Goodstein D."/>
            <person name="Lemons D."/>
            <person name="Li W."/>
            <person name="Lyons J.B."/>
            <person name="Morris A."/>
            <person name="Nichols S."/>
            <person name="Richter D.J."/>
            <person name="Salamov A."/>
            <person name="Bork P."/>
            <person name="Lim W.A."/>
            <person name="Manning G."/>
            <person name="Miller W.T."/>
            <person name="McGinnis W."/>
            <person name="Shapiro H."/>
            <person name="Tjian R."/>
            <person name="Grigoriev I.V."/>
            <person name="Rokhsar D."/>
        </authorList>
    </citation>
    <scope>NUCLEOTIDE SEQUENCE [LARGE SCALE GENOMIC DNA]</scope>
    <source>
        <strain evidence="8">MX1 / ATCC 50154</strain>
    </source>
</reference>
<dbReference type="InterPro" id="IPR051233">
    <property type="entry name" value="Desulfoferrodoxin_SOR"/>
</dbReference>
<dbReference type="EMBL" id="CH991556">
    <property type="protein sequence ID" value="EDQ87941.1"/>
    <property type="molecule type" value="Genomic_DNA"/>
</dbReference>
<evidence type="ECO:0000313" key="8">
    <source>
        <dbReference type="Proteomes" id="UP000001357"/>
    </source>
</evidence>
<dbReference type="GO" id="GO:0005506">
    <property type="term" value="F:iron ion binding"/>
    <property type="evidence" value="ECO:0007669"/>
    <property type="project" value="InterPro"/>
</dbReference>
<dbReference type="Gene3D" id="2.60.40.730">
    <property type="entry name" value="SOR catalytic domain"/>
    <property type="match status" value="1"/>
</dbReference>
<dbReference type="PANTHER" id="PTHR36541:SF1">
    <property type="entry name" value="SUPEROXIDE REDUCTASE-RELATED"/>
    <property type="match status" value="1"/>
</dbReference>
<gene>
    <name evidence="7" type="ORF">MONBRDRAFT_37611</name>
</gene>
<dbReference type="InterPro" id="IPR002742">
    <property type="entry name" value="Desulfoferrodoxin_Fe-bd_dom"/>
</dbReference>